<dbReference type="KEGG" id="nmk:CHR53_14100"/>
<dbReference type="InterPro" id="IPR036390">
    <property type="entry name" value="WH_DNA-bd_sf"/>
</dbReference>
<name>A0A3Q9QSM9_9BACI</name>
<dbReference type="InterPro" id="IPR036388">
    <property type="entry name" value="WH-like_DNA-bd_sf"/>
</dbReference>
<evidence type="ECO:0000256" key="1">
    <source>
        <dbReference type="ARBA" id="ARBA00023015"/>
    </source>
</evidence>
<sequence length="118" mass="13912">MEKAKGTNCNFNEQEMSKFCTNFHRTIEFIGKRWMGMIIYQLLSGPKRYYELMESIPSISDRLLTERLRDLENEGLIIKKALVPSQRKVEYELTPAGKQLETVITSIFDWVKNRESME</sequence>
<protein>
    <submittedName>
        <fullName evidence="5">Transcriptional regulator</fullName>
    </submittedName>
</protein>
<feature type="domain" description="HTH hxlR-type" evidence="4">
    <location>
        <begin position="20"/>
        <end position="118"/>
    </location>
</feature>
<dbReference type="Proteomes" id="UP000282892">
    <property type="component" value="Chromosome"/>
</dbReference>
<evidence type="ECO:0000313" key="6">
    <source>
        <dbReference type="Proteomes" id="UP000282892"/>
    </source>
</evidence>
<dbReference type="SUPFAM" id="SSF46785">
    <property type="entry name" value="Winged helix' DNA-binding domain"/>
    <property type="match status" value="1"/>
</dbReference>
<keyword evidence="1" id="KW-0805">Transcription regulation</keyword>
<proteinExistence type="predicted"/>
<evidence type="ECO:0000259" key="4">
    <source>
        <dbReference type="PROSITE" id="PS51118"/>
    </source>
</evidence>
<gene>
    <name evidence="5" type="ORF">CHR53_14100</name>
</gene>
<dbReference type="GO" id="GO:0003677">
    <property type="term" value="F:DNA binding"/>
    <property type="evidence" value="ECO:0007669"/>
    <property type="project" value="UniProtKB-KW"/>
</dbReference>
<dbReference type="InterPro" id="IPR002577">
    <property type="entry name" value="HTH_HxlR"/>
</dbReference>
<keyword evidence="6" id="KW-1185">Reference proteome</keyword>
<evidence type="ECO:0000256" key="3">
    <source>
        <dbReference type="ARBA" id="ARBA00023163"/>
    </source>
</evidence>
<accession>A0A3Q9QSM9</accession>
<dbReference type="Pfam" id="PF01638">
    <property type="entry name" value="HxlR"/>
    <property type="match status" value="1"/>
</dbReference>
<dbReference type="AlphaFoldDB" id="A0A3Q9QSM9"/>
<keyword evidence="2" id="KW-0238">DNA-binding</keyword>
<dbReference type="RefSeq" id="WP_084797985.1">
    <property type="nucleotide sequence ID" value="NZ_CP022572.1"/>
</dbReference>
<dbReference type="OrthoDB" id="9800966at2"/>
<keyword evidence="3" id="KW-0804">Transcription</keyword>
<dbReference type="EMBL" id="CP022572">
    <property type="protein sequence ID" value="AZU62325.1"/>
    <property type="molecule type" value="Genomic_DNA"/>
</dbReference>
<dbReference type="STRING" id="1193713.GCA_001636315_05260"/>
<dbReference type="PROSITE" id="PS51118">
    <property type="entry name" value="HTH_HXLR"/>
    <property type="match status" value="1"/>
</dbReference>
<dbReference type="Gene3D" id="1.10.10.10">
    <property type="entry name" value="Winged helix-like DNA-binding domain superfamily/Winged helix DNA-binding domain"/>
    <property type="match status" value="1"/>
</dbReference>
<evidence type="ECO:0000256" key="2">
    <source>
        <dbReference type="ARBA" id="ARBA00023125"/>
    </source>
</evidence>
<reference evidence="5 6" key="1">
    <citation type="submission" date="2017-07" db="EMBL/GenBank/DDBJ databases">
        <title>The complete genome sequence of Bacillus mesonae strain H20-5, an efficient strain improving plant abiotic stress resistance.</title>
        <authorList>
            <person name="Kim S.Y."/>
            <person name="Song H."/>
            <person name="Sang M.K."/>
            <person name="Weon H.-Y."/>
            <person name="Song J."/>
        </authorList>
    </citation>
    <scope>NUCLEOTIDE SEQUENCE [LARGE SCALE GENOMIC DNA]</scope>
    <source>
        <strain evidence="5 6">H20-5</strain>
    </source>
</reference>
<organism evidence="5 6">
    <name type="scientific">Neobacillus mesonae</name>
    <dbReference type="NCBI Taxonomy" id="1193713"/>
    <lineage>
        <taxon>Bacteria</taxon>
        <taxon>Bacillati</taxon>
        <taxon>Bacillota</taxon>
        <taxon>Bacilli</taxon>
        <taxon>Bacillales</taxon>
        <taxon>Bacillaceae</taxon>
        <taxon>Neobacillus</taxon>
    </lineage>
</organism>
<dbReference type="PANTHER" id="PTHR33204">
    <property type="entry name" value="TRANSCRIPTIONAL REGULATOR, MARR FAMILY"/>
    <property type="match status" value="1"/>
</dbReference>
<evidence type="ECO:0000313" key="5">
    <source>
        <dbReference type="EMBL" id="AZU62325.1"/>
    </source>
</evidence>
<dbReference type="PANTHER" id="PTHR33204:SF37">
    <property type="entry name" value="HTH-TYPE TRANSCRIPTIONAL REGULATOR YODB"/>
    <property type="match status" value="1"/>
</dbReference>